<dbReference type="EMBL" id="CAJOBC010108139">
    <property type="protein sequence ID" value="CAF4512520.1"/>
    <property type="molecule type" value="Genomic_DNA"/>
</dbReference>
<dbReference type="EMBL" id="CAJNOQ010040905">
    <property type="protein sequence ID" value="CAF1621602.1"/>
    <property type="molecule type" value="Genomic_DNA"/>
</dbReference>
<keyword evidence="4" id="KW-1185">Reference proteome</keyword>
<feature type="non-terminal residue" evidence="2">
    <location>
        <position position="1"/>
    </location>
</feature>
<reference evidence="2" key="1">
    <citation type="submission" date="2021-02" db="EMBL/GenBank/DDBJ databases">
        <authorList>
            <person name="Nowell W R."/>
        </authorList>
    </citation>
    <scope>NUCLEOTIDE SEQUENCE</scope>
</reference>
<proteinExistence type="predicted"/>
<comment type="caution">
    <text evidence="2">The sequence shown here is derived from an EMBL/GenBank/DDBJ whole genome shotgun (WGS) entry which is preliminary data.</text>
</comment>
<evidence type="ECO:0000256" key="1">
    <source>
        <dbReference type="SAM" id="MobiDB-lite"/>
    </source>
</evidence>
<dbReference type="AlphaFoldDB" id="A0A816CFP3"/>
<dbReference type="Proteomes" id="UP000663829">
    <property type="component" value="Unassembled WGS sequence"/>
</dbReference>
<dbReference type="Proteomes" id="UP000681722">
    <property type="component" value="Unassembled WGS sequence"/>
</dbReference>
<name>A0A816CFP3_9BILA</name>
<evidence type="ECO:0000313" key="4">
    <source>
        <dbReference type="Proteomes" id="UP000663829"/>
    </source>
</evidence>
<protein>
    <submittedName>
        <fullName evidence="2">Uncharacterized protein</fullName>
    </submittedName>
</protein>
<gene>
    <name evidence="2" type="ORF">GPM918_LOCUS43769</name>
    <name evidence="3" type="ORF">SRO942_LOCUS45375</name>
</gene>
<feature type="region of interest" description="Disordered" evidence="1">
    <location>
        <begin position="20"/>
        <end position="40"/>
    </location>
</feature>
<sequence>SSLPFEIGLDSIRRHLSRPDRQDTIDYYPSQNTRPVGIFG</sequence>
<organism evidence="2 4">
    <name type="scientific">Didymodactylos carnosus</name>
    <dbReference type="NCBI Taxonomy" id="1234261"/>
    <lineage>
        <taxon>Eukaryota</taxon>
        <taxon>Metazoa</taxon>
        <taxon>Spiralia</taxon>
        <taxon>Gnathifera</taxon>
        <taxon>Rotifera</taxon>
        <taxon>Eurotatoria</taxon>
        <taxon>Bdelloidea</taxon>
        <taxon>Philodinida</taxon>
        <taxon>Philodinidae</taxon>
        <taxon>Didymodactylos</taxon>
    </lineage>
</organism>
<evidence type="ECO:0000313" key="3">
    <source>
        <dbReference type="EMBL" id="CAF4512520.1"/>
    </source>
</evidence>
<accession>A0A816CFP3</accession>
<evidence type="ECO:0000313" key="2">
    <source>
        <dbReference type="EMBL" id="CAF1621602.1"/>
    </source>
</evidence>